<dbReference type="Proteomes" id="UP000198504">
    <property type="component" value="Unassembled WGS sequence"/>
</dbReference>
<dbReference type="RefSeq" id="WP_170854215.1">
    <property type="nucleotide sequence ID" value="NZ_FOFA01000009.1"/>
</dbReference>
<organism evidence="4 5">
    <name type="scientific">Microlunatus flavus</name>
    <dbReference type="NCBI Taxonomy" id="1036181"/>
    <lineage>
        <taxon>Bacteria</taxon>
        <taxon>Bacillati</taxon>
        <taxon>Actinomycetota</taxon>
        <taxon>Actinomycetes</taxon>
        <taxon>Propionibacteriales</taxon>
        <taxon>Propionibacteriaceae</taxon>
        <taxon>Microlunatus</taxon>
    </lineage>
</organism>
<evidence type="ECO:0000256" key="1">
    <source>
        <dbReference type="SAM" id="MobiDB-lite"/>
    </source>
</evidence>
<dbReference type="InterPro" id="IPR026395">
    <property type="entry name" value="CshA_fibril"/>
</dbReference>
<dbReference type="EMBL" id="FOFA01000009">
    <property type="protein sequence ID" value="SER15109.1"/>
    <property type="molecule type" value="Genomic_DNA"/>
</dbReference>
<proteinExistence type="predicted"/>
<feature type="compositionally biased region" description="Basic and acidic residues" evidence="1">
    <location>
        <begin position="270"/>
        <end position="279"/>
    </location>
</feature>
<feature type="chain" id="PRO_5011582800" evidence="2">
    <location>
        <begin position="32"/>
        <end position="505"/>
    </location>
</feature>
<feature type="compositionally biased region" description="Polar residues" evidence="1">
    <location>
        <begin position="260"/>
        <end position="269"/>
    </location>
</feature>
<evidence type="ECO:0000259" key="3">
    <source>
        <dbReference type="Pfam" id="PF19076"/>
    </source>
</evidence>
<dbReference type="Pfam" id="PF19076">
    <property type="entry name" value="CshA_repeat"/>
    <property type="match status" value="1"/>
</dbReference>
<accession>A0A1H9LV28</accession>
<sequence length="505" mass="51845">MTVLTRRGPVLLLAAVLVAAPLTLGAQVASAATGPTAVDDTATLPSGGFAVLAGAKNDRPGSAAIQPGLTVFPTEGQPAGSTISDAGRTIQVPKHGTFQLAGDGTVGFTSWARLTGTASVRYRITDAAGATDDGLLTAVVTGGGTGDDALTEFGTELAVTDLLANDTPGRNADQTFGTLDRTSVRFQPDQYAATITDDGRTATVGTVGVATLDGQGLLTWRANPSSSPYGLGAGLAYTARDTTRAADGSIEHHAYDSTVNVGGYPNSNPERVRTTDDRASTPYNASVTLPGGVNDHPYRAGATIVPRWSTFDVGAVAPDASLSSDKRKIRYPGRGTWTINPDGSVLYVPRRGFVGRDAVNLRVVDDSHEDGYEELVVVVQPGPKGTPDTATTPRGVAVTAAVLANDVSGRDADGTAGSLDQTYVRFPTDGQPSGAVVSAYARTLTVPGQGVYVADRATGKVTFRPAAGLVGRASPITCSARDTVTRTDGRVVHTPFTSTLTVTVG</sequence>
<name>A0A1H9LV28_9ACTN</name>
<dbReference type="Pfam" id="PF17963">
    <property type="entry name" value="Big_9"/>
    <property type="match status" value="1"/>
</dbReference>
<gene>
    <name evidence="4" type="ORF">SAMN05421756_109124</name>
</gene>
<feature type="domain" description="CshA" evidence="3">
    <location>
        <begin position="439"/>
        <end position="484"/>
    </location>
</feature>
<reference evidence="5" key="1">
    <citation type="submission" date="2016-10" db="EMBL/GenBank/DDBJ databases">
        <authorList>
            <person name="Varghese N."/>
            <person name="Submissions S."/>
        </authorList>
    </citation>
    <scope>NUCLEOTIDE SEQUENCE [LARGE SCALE GENOMIC DNA]</scope>
    <source>
        <strain evidence="5">CGMCC 4.6856</strain>
    </source>
</reference>
<evidence type="ECO:0000313" key="4">
    <source>
        <dbReference type="EMBL" id="SER15109.1"/>
    </source>
</evidence>
<dbReference type="STRING" id="1036181.SAMN05421756_109124"/>
<keyword evidence="5" id="KW-1185">Reference proteome</keyword>
<dbReference type="AlphaFoldDB" id="A0A1H9LV28"/>
<evidence type="ECO:0000256" key="2">
    <source>
        <dbReference type="SAM" id="SignalP"/>
    </source>
</evidence>
<feature type="signal peptide" evidence="2">
    <location>
        <begin position="1"/>
        <end position="31"/>
    </location>
</feature>
<protein>
    <submittedName>
        <fullName evidence="4">CshA-type fibril repeat-containing protein</fullName>
    </submittedName>
</protein>
<evidence type="ECO:0000313" key="5">
    <source>
        <dbReference type="Proteomes" id="UP000198504"/>
    </source>
</evidence>
<feature type="region of interest" description="Disordered" evidence="1">
    <location>
        <begin position="260"/>
        <end position="288"/>
    </location>
</feature>
<keyword evidence="2" id="KW-0732">Signal</keyword>